<name>A0A418AP89_9STRA</name>
<comment type="caution">
    <text evidence="1">The sequence shown here is derived from an EMBL/GenBank/DDBJ whole genome shotgun (WGS) entry which is preliminary data.</text>
</comment>
<reference evidence="1 2" key="1">
    <citation type="submission" date="2018-08" db="EMBL/GenBank/DDBJ databases">
        <title>Aphanomyces genome sequencing and annotation.</title>
        <authorList>
            <person name="Minardi D."/>
            <person name="Oidtmann B."/>
            <person name="Van Der Giezen M."/>
            <person name="Studholme D.J."/>
        </authorList>
    </citation>
    <scope>NUCLEOTIDE SEQUENCE [LARGE SCALE GENOMIC DNA]</scope>
    <source>
        <strain evidence="1 2">NJM0002</strain>
    </source>
</reference>
<sequence length="207" mass="22902">MYMYILSPACEHVLYTPSKTLSLQELSSGDLSIRDFRINPHSYPYCHVKAEIITAGWSLVALLLADGSIKTCHIHCITQTKVYSIASDSRDPIERMVAGSGFSVALSNLGLVYLWHEIGQSESLHFDTDDKLGLRGGRFSHVSARLHNLALVDGATGRLRMFDLNRGREITSTWMDSTRKIAKVSHGNLNGGALLTNVQVWRRGNGS</sequence>
<proteinExistence type="predicted"/>
<dbReference type="AlphaFoldDB" id="A0A418AP89"/>
<keyword evidence="2" id="KW-1185">Reference proteome</keyword>
<dbReference type="VEuPathDB" id="FungiDB:H310_14153"/>
<organism evidence="1 2">
    <name type="scientific">Aphanomyces invadans</name>
    <dbReference type="NCBI Taxonomy" id="157072"/>
    <lineage>
        <taxon>Eukaryota</taxon>
        <taxon>Sar</taxon>
        <taxon>Stramenopiles</taxon>
        <taxon>Oomycota</taxon>
        <taxon>Saprolegniomycetes</taxon>
        <taxon>Saprolegniales</taxon>
        <taxon>Verrucalvaceae</taxon>
        <taxon>Aphanomyces</taxon>
    </lineage>
</organism>
<dbReference type="EMBL" id="QUSY01000911">
    <property type="protein sequence ID" value="RHY26786.1"/>
    <property type="molecule type" value="Genomic_DNA"/>
</dbReference>
<evidence type="ECO:0000313" key="2">
    <source>
        <dbReference type="Proteomes" id="UP000285060"/>
    </source>
</evidence>
<dbReference type="Proteomes" id="UP000285060">
    <property type="component" value="Unassembled WGS sequence"/>
</dbReference>
<accession>A0A418AP89</accession>
<dbReference type="Gene3D" id="2.130.10.30">
    <property type="entry name" value="Regulator of chromosome condensation 1/beta-lactamase-inhibitor protein II"/>
    <property type="match status" value="1"/>
</dbReference>
<evidence type="ECO:0000313" key="1">
    <source>
        <dbReference type="EMBL" id="RHY26786.1"/>
    </source>
</evidence>
<protein>
    <submittedName>
        <fullName evidence="1">Uncharacterized protein</fullName>
    </submittedName>
</protein>
<dbReference type="SUPFAM" id="SSF50985">
    <property type="entry name" value="RCC1/BLIP-II"/>
    <property type="match status" value="1"/>
</dbReference>
<dbReference type="InterPro" id="IPR009091">
    <property type="entry name" value="RCC1/BLIP-II"/>
</dbReference>
<gene>
    <name evidence="1" type="ORF">DYB32_007401</name>
</gene>